<keyword evidence="1" id="KW-0732">Signal</keyword>
<evidence type="ECO:0000313" key="2">
    <source>
        <dbReference type="EMBL" id="EIW79728.1"/>
    </source>
</evidence>
<dbReference type="GeneID" id="19203376"/>
<dbReference type="AlphaFoldDB" id="A0A5M3MKH1"/>
<dbReference type="Proteomes" id="UP000053558">
    <property type="component" value="Unassembled WGS sequence"/>
</dbReference>
<keyword evidence="3" id="KW-1185">Reference proteome</keyword>
<reference evidence="3" key="1">
    <citation type="journal article" date="2012" name="Science">
        <title>The Paleozoic origin of enzymatic lignin decomposition reconstructed from 31 fungal genomes.</title>
        <authorList>
            <person name="Floudas D."/>
            <person name="Binder M."/>
            <person name="Riley R."/>
            <person name="Barry K."/>
            <person name="Blanchette R.A."/>
            <person name="Henrissat B."/>
            <person name="Martinez A.T."/>
            <person name="Otillar R."/>
            <person name="Spatafora J.W."/>
            <person name="Yadav J.S."/>
            <person name="Aerts A."/>
            <person name="Benoit I."/>
            <person name="Boyd A."/>
            <person name="Carlson A."/>
            <person name="Copeland A."/>
            <person name="Coutinho P.M."/>
            <person name="de Vries R.P."/>
            <person name="Ferreira P."/>
            <person name="Findley K."/>
            <person name="Foster B."/>
            <person name="Gaskell J."/>
            <person name="Glotzer D."/>
            <person name="Gorecki P."/>
            <person name="Heitman J."/>
            <person name="Hesse C."/>
            <person name="Hori C."/>
            <person name="Igarashi K."/>
            <person name="Jurgens J.A."/>
            <person name="Kallen N."/>
            <person name="Kersten P."/>
            <person name="Kohler A."/>
            <person name="Kuees U."/>
            <person name="Kumar T.K.A."/>
            <person name="Kuo A."/>
            <person name="LaButti K."/>
            <person name="Larrondo L.F."/>
            <person name="Lindquist E."/>
            <person name="Ling A."/>
            <person name="Lombard V."/>
            <person name="Lucas S."/>
            <person name="Lundell T."/>
            <person name="Martin R."/>
            <person name="McLaughlin D.J."/>
            <person name="Morgenstern I."/>
            <person name="Morin E."/>
            <person name="Murat C."/>
            <person name="Nagy L.G."/>
            <person name="Nolan M."/>
            <person name="Ohm R.A."/>
            <person name="Patyshakuliyeva A."/>
            <person name="Rokas A."/>
            <person name="Ruiz-Duenas F.J."/>
            <person name="Sabat G."/>
            <person name="Salamov A."/>
            <person name="Samejima M."/>
            <person name="Schmutz J."/>
            <person name="Slot J.C."/>
            <person name="St John F."/>
            <person name="Stenlid J."/>
            <person name="Sun H."/>
            <person name="Sun S."/>
            <person name="Syed K."/>
            <person name="Tsang A."/>
            <person name="Wiebenga A."/>
            <person name="Young D."/>
            <person name="Pisabarro A."/>
            <person name="Eastwood D.C."/>
            <person name="Martin F."/>
            <person name="Cullen D."/>
            <person name="Grigoriev I.V."/>
            <person name="Hibbett D.S."/>
        </authorList>
    </citation>
    <scope>NUCLEOTIDE SEQUENCE [LARGE SCALE GENOMIC DNA]</scope>
    <source>
        <strain evidence="3">RWD-64-598 SS2</strain>
    </source>
</reference>
<evidence type="ECO:0000313" key="3">
    <source>
        <dbReference type="Proteomes" id="UP000053558"/>
    </source>
</evidence>
<protein>
    <submittedName>
        <fullName evidence="2">Uncharacterized protein</fullName>
    </submittedName>
</protein>
<gene>
    <name evidence="2" type="ORF">CONPUDRAFT_155121</name>
</gene>
<sequence>MQFKSLTSAIALTLAATAFSGAAATPLEDASLAYKIAGCGSSGSQLPSYCNGGGTQGCKCSGIGVYGCSAKADTDTCKSKGCGCQKEIIHRLSV</sequence>
<dbReference type="OrthoDB" id="10475799at2759"/>
<dbReference type="KEGG" id="cput:CONPUDRAFT_155121"/>
<accession>A0A5M3MKH1</accession>
<feature type="chain" id="PRO_5024385640" evidence="1">
    <location>
        <begin position="25"/>
        <end position="94"/>
    </location>
</feature>
<dbReference type="RefSeq" id="XP_007770089.1">
    <property type="nucleotide sequence ID" value="XM_007771899.1"/>
</dbReference>
<proteinExistence type="predicted"/>
<organism evidence="2 3">
    <name type="scientific">Coniophora puteana (strain RWD-64-598)</name>
    <name type="common">Brown rot fungus</name>
    <dbReference type="NCBI Taxonomy" id="741705"/>
    <lineage>
        <taxon>Eukaryota</taxon>
        <taxon>Fungi</taxon>
        <taxon>Dikarya</taxon>
        <taxon>Basidiomycota</taxon>
        <taxon>Agaricomycotina</taxon>
        <taxon>Agaricomycetes</taxon>
        <taxon>Agaricomycetidae</taxon>
        <taxon>Boletales</taxon>
        <taxon>Coniophorineae</taxon>
        <taxon>Coniophoraceae</taxon>
        <taxon>Coniophora</taxon>
    </lineage>
</organism>
<name>A0A5M3MKH1_CONPW</name>
<comment type="caution">
    <text evidence="2">The sequence shown here is derived from an EMBL/GenBank/DDBJ whole genome shotgun (WGS) entry which is preliminary data.</text>
</comment>
<dbReference type="EMBL" id="JH711580">
    <property type="protein sequence ID" value="EIW79728.1"/>
    <property type="molecule type" value="Genomic_DNA"/>
</dbReference>
<feature type="signal peptide" evidence="1">
    <location>
        <begin position="1"/>
        <end position="24"/>
    </location>
</feature>
<evidence type="ECO:0000256" key="1">
    <source>
        <dbReference type="SAM" id="SignalP"/>
    </source>
</evidence>